<accession>A0A382FNY8</accession>
<evidence type="ECO:0000313" key="1">
    <source>
        <dbReference type="EMBL" id="SVB64846.1"/>
    </source>
</evidence>
<name>A0A382FNY8_9ZZZZ</name>
<sequence length="72" mass="8813">MKMKATIKKQVKEKLTQYNMKYAAMDWDYKWFCYANKPKCVDDTWDVKEGHYMRVHTLPTEGFDWRDSLIQK</sequence>
<protein>
    <submittedName>
        <fullName evidence="1">Uncharacterized protein</fullName>
    </submittedName>
</protein>
<dbReference type="AlphaFoldDB" id="A0A382FNY8"/>
<dbReference type="EMBL" id="UINC01051100">
    <property type="protein sequence ID" value="SVB64846.1"/>
    <property type="molecule type" value="Genomic_DNA"/>
</dbReference>
<reference evidence="1" key="1">
    <citation type="submission" date="2018-05" db="EMBL/GenBank/DDBJ databases">
        <authorList>
            <person name="Lanie J.A."/>
            <person name="Ng W.-L."/>
            <person name="Kazmierczak K.M."/>
            <person name="Andrzejewski T.M."/>
            <person name="Davidsen T.M."/>
            <person name="Wayne K.J."/>
            <person name="Tettelin H."/>
            <person name="Glass J.I."/>
            <person name="Rusch D."/>
            <person name="Podicherti R."/>
            <person name="Tsui H.-C.T."/>
            <person name="Winkler M.E."/>
        </authorList>
    </citation>
    <scope>NUCLEOTIDE SEQUENCE</scope>
</reference>
<organism evidence="1">
    <name type="scientific">marine metagenome</name>
    <dbReference type="NCBI Taxonomy" id="408172"/>
    <lineage>
        <taxon>unclassified sequences</taxon>
        <taxon>metagenomes</taxon>
        <taxon>ecological metagenomes</taxon>
    </lineage>
</organism>
<proteinExistence type="predicted"/>
<gene>
    <name evidence="1" type="ORF">METZ01_LOCUS217700</name>
</gene>